<evidence type="ECO:0000313" key="10">
    <source>
        <dbReference type="Proteomes" id="UP000476176"/>
    </source>
</evidence>
<dbReference type="EMBL" id="QXGB01003001">
    <property type="protein sequence ID" value="KAE9173463.1"/>
    <property type="molecule type" value="Genomic_DNA"/>
</dbReference>
<evidence type="ECO:0000313" key="6">
    <source>
        <dbReference type="EMBL" id="KAE9216148.1"/>
    </source>
</evidence>
<organism evidence="3 9">
    <name type="scientific">Phytophthora fragariae</name>
    <dbReference type="NCBI Taxonomy" id="53985"/>
    <lineage>
        <taxon>Eukaryota</taxon>
        <taxon>Sar</taxon>
        <taxon>Stramenopiles</taxon>
        <taxon>Oomycota</taxon>
        <taxon>Peronosporomycetes</taxon>
        <taxon>Peronosporales</taxon>
        <taxon>Peronosporaceae</taxon>
        <taxon>Phytophthora</taxon>
    </lineage>
</organism>
<evidence type="ECO:0000313" key="5">
    <source>
        <dbReference type="EMBL" id="KAE9179865.1"/>
    </source>
</evidence>
<dbReference type="InterPro" id="IPR046341">
    <property type="entry name" value="SET_dom_sf"/>
</dbReference>
<reference evidence="9 10" key="1">
    <citation type="submission" date="2018-09" db="EMBL/GenBank/DDBJ databases">
        <title>Genomic investigation of the strawberry pathogen Phytophthora fragariae indicates pathogenicity is determined by transcriptional variation in three key races.</title>
        <authorList>
            <person name="Adams T.M."/>
            <person name="Armitage A.D."/>
            <person name="Sobczyk M.K."/>
            <person name="Bates H.J."/>
            <person name="Dunwell J.M."/>
            <person name="Nellist C.F."/>
            <person name="Harrison R.J."/>
        </authorList>
    </citation>
    <scope>NUCLEOTIDE SEQUENCE [LARGE SCALE GENOMIC DNA]</scope>
    <source>
        <strain evidence="6 8">BC-1</strain>
        <strain evidence="5 10">BC-23</strain>
        <strain evidence="4 7">NOV-27</strain>
        <strain evidence="3 9">SCRP245</strain>
    </source>
</reference>
<sequence>MPKSSSLTPTPLSTPSLLPLFQEGSPEARPAKVLRSQLLDDSRLKATPRSKRRLSTGDAEDEPPRRRTKLSLPAAALTSPLPWLRSGRRFSHPLVLEAVTMQVSSLSEFQLVPRAVTDEVGSEVSSQRTETVPSSPASPVTSVATTDAFRSPSLISSQASTVAPWTPQRGDRNPPRGHWPPPREDRRVDYHRFRDRRIPLWFAEAFESDGYDSEALAIIESLPRLSSASQASSARSSPGFELVADTALGSARDEWLPDVWPSSVERIASQFNPRSWKFLRVPIGVRGGAGCACSRRCNALTCANAKQSRFCNDLNCAFSGACGNALAESSALAIRRNARTGMRGLVATAAVPAGEVIGEYLGHVQLFGPPCRNAPANEGFKMHLKTRTTGNKFVGIDGLEKGGLLRLMNHSCNAAARFHEVQTGDKLTVVAVTVRDVFPGEEMTVSYGSKLWFLHLCVDPSEHSESALRHFSPGATSS</sequence>
<dbReference type="EMBL" id="QXFW01003603">
    <property type="protein sequence ID" value="KAE8969789.1"/>
    <property type="molecule type" value="Genomic_DNA"/>
</dbReference>
<evidence type="ECO:0000313" key="9">
    <source>
        <dbReference type="Proteomes" id="UP000460718"/>
    </source>
</evidence>
<evidence type="ECO:0000313" key="3">
    <source>
        <dbReference type="EMBL" id="KAE8969789.1"/>
    </source>
</evidence>
<evidence type="ECO:0000313" key="8">
    <source>
        <dbReference type="Proteomes" id="UP000440367"/>
    </source>
</evidence>
<feature type="compositionally biased region" description="Low complexity" evidence="1">
    <location>
        <begin position="131"/>
        <end position="142"/>
    </location>
</feature>
<dbReference type="SUPFAM" id="SSF82199">
    <property type="entry name" value="SET domain"/>
    <property type="match status" value="1"/>
</dbReference>
<evidence type="ECO:0000259" key="2">
    <source>
        <dbReference type="PROSITE" id="PS50280"/>
    </source>
</evidence>
<comment type="caution">
    <text evidence="3">The sequence shown here is derived from an EMBL/GenBank/DDBJ whole genome shotgun (WGS) entry which is preliminary data.</text>
</comment>
<name>A0A6A3HI73_9STRA</name>
<dbReference type="PROSITE" id="PS50280">
    <property type="entry name" value="SET"/>
    <property type="match status" value="1"/>
</dbReference>
<dbReference type="AlphaFoldDB" id="A0A6A3HI73"/>
<dbReference type="Proteomes" id="UP000433483">
    <property type="component" value="Unassembled WGS sequence"/>
</dbReference>
<dbReference type="Pfam" id="PF00856">
    <property type="entry name" value="SET"/>
    <property type="match status" value="1"/>
</dbReference>
<dbReference type="Proteomes" id="UP000460718">
    <property type="component" value="Unassembled WGS sequence"/>
</dbReference>
<feature type="region of interest" description="Disordered" evidence="1">
    <location>
        <begin position="123"/>
        <end position="142"/>
    </location>
</feature>
<dbReference type="OrthoDB" id="57563at2759"/>
<keyword evidence="7" id="KW-1185">Reference proteome</keyword>
<dbReference type="Proteomes" id="UP000440367">
    <property type="component" value="Unassembled WGS sequence"/>
</dbReference>
<accession>A0A6A3HI73</accession>
<feature type="region of interest" description="Disordered" evidence="1">
    <location>
        <begin position="1"/>
        <end position="70"/>
    </location>
</feature>
<dbReference type="EMBL" id="QXGD01001054">
    <property type="protein sequence ID" value="KAE9216148.1"/>
    <property type="molecule type" value="Genomic_DNA"/>
</dbReference>
<dbReference type="Proteomes" id="UP000476176">
    <property type="component" value="Unassembled WGS sequence"/>
</dbReference>
<evidence type="ECO:0000256" key="1">
    <source>
        <dbReference type="SAM" id="MobiDB-lite"/>
    </source>
</evidence>
<evidence type="ECO:0000313" key="4">
    <source>
        <dbReference type="EMBL" id="KAE9173463.1"/>
    </source>
</evidence>
<evidence type="ECO:0000313" key="7">
    <source>
        <dbReference type="Proteomes" id="UP000433483"/>
    </source>
</evidence>
<dbReference type="InterPro" id="IPR001214">
    <property type="entry name" value="SET_dom"/>
</dbReference>
<feature type="region of interest" description="Disordered" evidence="1">
    <location>
        <begin position="156"/>
        <end position="186"/>
    </location>
</feature>
<gene>
    <name evidence="6" type="ORF">PF002_g17151</name>
    <name evidence="5" type="ORF">PF004_g25015</name>
    <name evidence="4" type="ORF">PF005_g26261</name>
    <name evidence="3" type="ORF">PF011_g26666</name>
</gene>
<protein>
    <recommendedName>
        <fullName evidence="2">SET domain-containing protein</fullName>
    </recommendedName>
</protein>
<proteinExistence type="predicted"/>
<dbReference type="EMBL" id="QXGC01002969">
    <property type="protein sequence ID" value="KAE9179865.1"/>
    <property type="molecule type" value="Genomic_DNA"/>
</dbReference>
<feature type="compositionally biased region" description="Low complexity" evidence="1">
    <location>
        <begin position="1"/>
        <end position="20"/>
    </location>
</feature>
<dbReference type="Gene3D" id="2.170.270.10">
    <property type="entry name" value="SET domain"/>
    <property type="match status" value="1"/>
</dbReference>
<feature type="domain" description="SET" evidence="2">
    <location>
        <begin position="330"/>
        <end position="448"/>
    </location>
</feature>
<dbReference type="SMART" id="SM00317">
    <property type="entry name" value="SET"/>
    <property type="match status" value="1"/>
</dbReference>